<protein>
    <recommendedName>
        <fullName evidence="3 11">Probable thymidylate kinase</fullName>
        <ecNumber evidence="2 11">2.7.4.9</ecNumber>
    </recommendedName>
    <alternativeName>
        <fullName evidence="9 11">dTMP kinase</fullName>
    </alternativeName>
</protein>
<feature type="binding site" evidence="11">
    <location>
        <begin position="20"/>
        <end position="27"/>
    </location>
    <ligand>
        <name>ATP</name>
        <dbReference type="ChEBI" id="CHEBI:30616"/>
    </ligand>
</feature>
<name>A0A166D8K6_9EURY</name>
<dbReference type="InterPro" id="IPR039430">
    <property type="entry name" value="Thymidylate_kin-like_dom"/>
</dbReference>
<keyword evidence="7 11" id="KW-0418">Kinase</keyword>
<keyword evidence="14" id="KW-1185">Reference proteome</keyword>
<evidence type="ECO:0000313" key="14">
    <source>
        <dbReference type="Proteomes" id="UP000077275"/>
    </source>
</evidence>
<sequence>MIEFIYFKILLIDMYIVFEGIDGAGKSTQINLLKQWLFDSGFEVETIIEPTDSDIGKLIRKTLQNPDATSENIQKTLGLLFAADRLALMDKIVKNEEKNKIILSDRSFYSSLAYQQPYEWIAEINKFAESPDLVFLLDLDVDLAITRCSCEDEFEKKSFLSHVRKNYLELAAIHDFNIINASNGENKVQSDIRKALAHSLGICVSGID</sequence>
<evidence type="ECO:0000256" key="4">
    <source>
        <dbReference type="ARBA" id="ARBA00022679"/>
    </source>
</evidence>
<accession>A0A166D8K6</accession>
<evidence type="ECO:0000256" key="3">
    <source>
        <dbReference type="ARBA" id="ARBA00013355"/>
    </source>
</evidence>
<dbReference type="CDD" id="cd01672">
    <property type="entry name" value="TMPK"/>
    <property type="match status" value="1"/>
</dbReference>
<dbReference type="InterPro" id="IPR027417">
    <property type="entry name" value="P-loop_NTPase"/>
</dbReference>
<evidence type="ECO:0000256" key="2">
    <source>
        <dbReference type="ARBA" id="ARBA00012980"/>
    </source>
</evidence>
<keyword evidence="5 11" id="KW-0545">Nucleotide biosynthesis</keyword>
<evidence type="ECO:0000256" key="5">
    <source>
        <dbReference type="ARBA" id="ARBA00022727"/>
    </source>
</evidence>
<evidence type="ECO:0000256" key="11">
    <source>
        <dbReference type="HAMAP-Rule" id="MF_00165"/>
    </source>
</evidence>
<dbReference type="GO" id="GO:0005737">
    <property type="term" value="C:cytoplasm"/>
    <property type="evidence" value="ECO:0007669"/>
    <property type="project" value="TreeGrafter"/>
</dbReference>
<dbReference type="EC" id="2.7.4.9" evidence="2 11"/>
<dbReference type="EMBL" id="LWMW01000122">
    <property type="protein sequence ID" value="KZX15319.1"/>
    <property type="molecule type" value="Genomic_DNA"/>
</dbReference>
<dbReference type="GO" id="GO:0006233">
    <property type="term" value="P:dTDP biosynthetic process"/>
    <property type="evidence" value="ECO:0007669"/>
    <property type="project" value="InterPro"/>
</dbReference>
<dbReference type="GO" id="GO:0005524">
    <property type="term" value="F:ATP binding"/>
    <property type="evidence" value="ECO:0007669"/>
    <property type="project" value="UniProtKB-UniRule"/>
</dbReference>
<dbReference type="SUPFAM" id="SSF52540">
    <property type="entry name" value="P-loop containing nucleoside triphosphate hydrolases"/>
    <property type="match status" value="1"/>
</dbReference>
<evidence type="ECO:0000256" key="6">
    <source>
        <dbReference type="ARBA" id="ARBA00022741"/>
    </source>
</evidence>
<proteinExistence type="inferred from homology"/>
<gene>
    <name evidence="11 13" type="primary">tmk</name>
    <name evidence="13" type="ORF">MBCUT_15880</name>
</gene>
<evidence type="ECO:0000259" key="12">
    <source>
        <dbReference type="Pfam" id="PF02223"/>
    </source>
</evidence>
<dbReference type="Proteomes" id="UP000077275">
    <property type="component" value="Unassembled WGS sequence"/>
</dbReference>
<evidence type="ECO:0000256" key="7">
    <source>
        <dbReference type="ARBA" id="ARBA00022777"/>
    </source>
</evidence>
<evidence type="ECO:0000256" key="10">
    <source>
        <dbReference type="ARBA" id="ARBA00048743"/>
    </source>
</evidence>
<dbReference type="GO" id="GO:0006235">
    <property type="term" value="P:dTTP biosynthetic process"/>
    <property type="evidence" value="ECO:0007669"/>
    <property type="project" value="UniProtKB-UniRule"/>
</dbReference>
<dbReference type="HAMAP" id="MF_00165">
    <property type="entry name" value="Thymidylate_kinase"/>
    <property type="match status" value="1"/>
</dbReference>
<keyword evidence="6 11" id="KW-0547">Nucleotide-binding</keyword>
<reference evidence="13 14" key="1">
    <citation type="submission" date="2016-04" db="EMBL/GenBank/DDBJ databases">
        <title>Genome sequence of Methanobrevibacter cuticularis DSM 11139.</title>
        <authorList>
            <person name="Poehlein A."/>
            <person name="Seedorf H."/>
            <person name="Daniel R."/>
        </authorList>
    </citation>
    <scope>NUCLEOTIDE SEQUENCE [LARGE SCALE GENOMIC DNA]</scope>
    <source>
        <strain evidence="13 14">DSM 11139</strain>
    </source>
</reference>
<comment type="catalytic activity">
    <reaction evidence="10 11">
        <text>dTMP + ATP = dTDP + ADP</text>
        <dbReference type="Rhea" id="RHEA:13517"/>
        <dbReference type="ChEBI" id="CHEBI:30616"/>
        <dbReference type="ChEBI" id="CHEBI:58369"/>
        <dbReference type="ChEBI" id="CHEBI:63528"/>
        <dbReference type="ChEBI" id="CHEBI:456216"/>
        <dbReference type="EC" id="2.7.4.9"/>
    </reaction>
</comment>
<dbReference type="Gene3D" id="3.40.50.300">
    <property type="entry name" value="P-loop containing nucleotide triphosphate hydrolases"/>
    <property type="match status" value="1"/>
</dbReference>
<dbReference type="AlphaFoldDB" id="A0A166D8K6"/>
<evidence type="ECO:0000256" key="1">
    <source>
        <dbReference type="ARBA" id="ARBA00009776"/>
    </source>
</evidence>
<dbReference type="PATRIC" id="fig|47311.3.peg.1727"/>
<dbReference type="NCBIfam" id="TIGR00041">
    <property type="entry name" value="DTMP_kinase"/>
    <property type="match status" value="1"/>
</dbReference>
<evidence type="ECO:0000256" key="9">
    <source>
        <dbReference type="ARBA" id="ARBA00029962"/>
    </source>
</evidence>
<dbReference type="PROSITE" id="PS01331">
    <property type="entry name" value="THYMIDYLATE_KINASE"/>
    <property type="match status" value="1"/>
</dbReference>
<dbReference type="STRING" id="47311.MBCUT_15880"/>
<dbReference type="InterPro" id="IPR018094">
    <property type="entry name" value="Thymidylate_kinase"/>
</dbReference>
<evidence type="ECO:0000313" key="13">
    <source>
        <dbReference type="EMBL" id="KZX15319.1"/>
    </source>
</evidence>
<keyword evidence="8 11" id="KW-0067">ATP-binding</keyword>
<organism evidence="13 14">
    <name type="scientific">Methanobrevibacter cuticularis</name>
    <dbReference type="NCBI Taxonomy" id="47311"/>
    <lineage>
        <taxon>Archaea</taxon>
        <taxon>Methanobacteriati</taxon>
        <taxon>Methanobacteriota</taxon>
        <taxon>Methanomada group</taxon>
        <taxon>Methanobacteria</taxon>
        <taxon>Methanobacteriales</taxon>
        <taxon>Methanobacteriaceae</taxon>
        <taxon>Methanobrevibacter</taxon>
    </lineage>
</organism>
<evidence type="ECO:0000256" key="8">
    <source>
        <dbReference type="ARBA" id="ARBA00022840"/>
    </source>
</evidence>
<dbReference type="PANTHER" id="PTHR10344:SF4">
    <property type="entry name" value="UMP-CMP KINASE 2, MITOCHONDRIAL"/>
    <property type="match status" value="1"/>
</dbReference>
<comment type="similarity">
    <text evidence="1 11">Belongs to the thymidylate kinase family.</text>
</comment>
<dbReference type="GO" id="GO:0006227">
    <property type="term" value="P:dUDP biosynthetic process"/>
    <property type="evidence" value="ECO:0007669"/>
    <property type="project" value="TreeGrafter"/>
</dbReference>
<dbReference type="PANTHER" id="PTHR10344">
    <property type="entry name" value="THYMIDYLATE KINASE"/>
    <property type="match status" value="1"/>
</dbReference>
<comment type="caution">
    <text evidence="13">The sequence shown here is derived from an EMBL/GenBank/DDBJ whole genome shotgun (WGS) entry which is preliminary data.</text>
</comment>
<feature type="domain" description="Thymidylate kinase-like" evidence="12">
    <location>
        <begin position="18"/>
        <end position="192"/>
    </location>
</feature>
<keyword evidence="4 11" id="KW-0808">Transferase</keyword>
<dbReference type="InterPro" id="IPR018095">
    <property type="entry name" value="Thymidylate_kin_CS"/>
</dbReference>
<dbReference type="Pfam" id="PF02223">
    <property type="entry name" value="Thymidylate_kin"/>
    <property type="match status" value="1"/>
</dbReference>
<dbReference type="GO" id="GO:0004798">
    <property type="term" value="F:dTMP kinase activity"/>
    <property type="evidence" value="ECO:0007669"/>
    <property type="project" value="UniProtKB-UniRule"/>
</dbReference>